<dbReference type="KEGG" id="fak:FUA48_10445"/>
<feature type="transmembrane region" description="Helical" evidence="1">
    <location>
        <begin position="469"/>
        <end position="495"/>
    </location>
</feature>
<feature type="transmembrane region" description="Helical" evidence="1">
    <location>
        <begin position="21"/>
        <end position="42"/>
    </location>
</feature>
<evidence type="ECO:0000256" key="1">
    <source>
        <dbReference type="SAM" id="Phobius"/>
    </source>
</evidence>
<evidence type="ECO:0000313" key="2">
    <source>
        <dbReference type="EMBL" id="QEE49983.1"/>
    </source>
</evidence>
<name>A0A5B9FRJ5_9FLAO</name>
<accession>A0A5B9FRJ5</accession>
<feature type="transmembrane region" description="Helical" evidence="1">
    <location>
        <begin position="404"/>
        <end position="426"/>
    </location>
</feature>
<reference evidence="2 3" key="1">
    <citation type="submission" date="2019-08" db="EMBL/GenBank/DDBJ databases">
        <title>Flavobacterium alkalisoli sp. nov., isolated from rhizosphere soil of Suaeda salsa.</title>
        <authorList>
            <person name="Sun J.-Q."/>
            <person name="Xu L."/>
        </authorList>
    </citation>
    <scope>NUCLEOTIDE SEQUENCE [LARGE SCALE GENOMIC DNA]</scope>
    <source>
        <strain evidence="2 3">XS-5</strain>
    </source>
</reference>
<keyword evidence="1" id="KW-1133">Transmembrane helix</keyword>
<feature type="transmembrane region" description="Helical" evidence="1">
    <location>
        <begin position="380"/>
        <end position="397"/>
    </location>
</feature>
<sequence>MFKKIQNHLLLRHPLLWNTKFVPVLIITLIVNLAFFIGGYISGEVDFTDPYGYNPLRSYKKIVAFLAIVIALLVIILWLVFYVRNNAFKSFYPKKNNSLYKEWLIILIVCLLNVSYIPIYQYAYDLRARNYFDKEEVIKRADIISKASLFVNGSFHPWKRFDRTMYNELLKGKTSFDSLSEYYGDVEIEAAVVETPETEYYDEYDYQYDDRNDDYYNREWDTVCYFENEYKLTSLMNRQKQSFSIQPHINDSLNEWKVKRWMLNREKDSVRKVLDDFFTIANEHGLKANITSEEWFNFIYKPDMYEDYQIVGTHSEDAIHDERKENEDYTDRNDTENNFTRYERMRMKVYPKYHVPFNQLYNGYDRISGAYVSPINFKDIVGYFIFAFVLSFLIFSFKVTSAKSWLIAAVSIGVLGLVTFIFSLVADHFLRLLLIIDELTIFLITWTVIIAACFFYFLHRIRIKTSKKISGIIVNALLWLLPTGIIIIRAAISFYSMITRPAPMYVTSIYYHEKNSLEEWIDENIFLCIYSWLIIIVLYMYPLTRLIKKWKGIAEA</sequence>
<keyword evidence="3" id="KW-1185">Reference proteome</keyword>
<dbReference type="OrthoDB" id="996104at2"/>
<feature type="transmembrane region" description="Helical" evidence="1">
    <location>
        <begin position="62"/>
        <end position="83"/>
    </location>
</feature>
<keyword evidence="1" id="KW-0812">Transmembrane</keyword>
<evidence type="ECO:0000313" key="3">
    <source>
        <dbReference type="Proteomes" id="UP000321222"/>
    </source>
</evidence>
<keyword evidence="1" id="KW-0472">Membrane</keyword>
<dbReference type="Proteomes" id="UP000321222">
    <property type="component" value="Chromosome"/>
</dbReference>
<organism evidence="2 3">
    <name type="scientific">Flavobacterium alkalisoli</name>
    <dbReference type="NCBI Taxonomy" id="2602769"/>
    <lineage>
        <taxon>Bacteria</taxon>
        <taxon>Pseudomonadati</taxon>
        <taxon>Bacteroidota</taxon>
        <taxon>Flavobacteriia</taxon>
        <taxon>Flavobacteriales</taxon>
        <taxon>Flavobacteriaceae</taxon>
        <taxon>Flavobacterium</taxon>
    </lineage>
</organism>
<dbReference type="AlphaFoldDB" id="A0A5B9FRJ5"/>
<feature type="transmembrane region" description="Helical" evidence="1">
    <location>
        <begin position="103"/>
        <end position="124"/>
    </location>
</feature>
<proteinExistence type="predicted"/>
<feature type="transmembrane region" description="Helical" evidence="1">
    <location>
        <begin position="524"/>
        <end position="541"/>
    </location>
</feature>
<protein>
    <submittedName>
        <fullName evidence="2">Uncharacterized protein</fullName>
    </submittedName>
</protein>
<gene>
    <name evidence="2" type="ORF">FUA48_10445</name>
</gene>
<dbReference type="EMBL" id="CP042831">
    <property type="protein sequence ID" value="QEE49983.1"/>
    <property type="molecule type" value="Genomic_DNA"/>
</dbReference>
<feature type="transmembrane region" description="Helical" evidence="1">
    <location>
        <begin position="432"/>
        <end position="457"/>
    </location>
</feature>
<dbReference type="RefSeq" id="WP_147583476.1">
    <property type="nucleotide sequence ID" value="NZ_CP042831.1"/>
</dbReference>